<sequence length="222" mass="26314">MELSAEDKLQIIEDLNRIEQILNTDIFEERNHRHPLVRSAFIDLIICLDDLMSKVQYYCKRIDFTDDLLVTTELQERSKKRVKDVTDLINFVRHAVCHINEDNRIHRGRTKGPNKERKGAGIFFNRQFGKRGLFKEMQSKYEDDQTFAFGEHLIYLKRHIIRAFQEAKELLLENYPMIDPTRTILGSIHQALKHNPKMIEKVYEIRVKVEDSPYQQAIDKGE</sequence>
<dbReference type="RefSeq" id="WP_220110561.1">
    <property type="nucleotide sequence ID" value="NZ_JAHZST010000011.1"/>
</dbReference>
<evidence type="ECO:0008006" key="3">
    <source>
        <dbReference type="Google" id="ProtNLM"/>
    </source>
</evidence>
<comment type="caution">
    <text evidence="1">The sequence shown here is derived from an EMBL/GenBank/DDBJ whole genome shotgun (WGS) entry which is preliminary data.</text>
</comment>
<accession>A0ABS7E613</accession>
<dbReference type="EMBL" id="JAHZST010000011">
    <property type="protein sequence ID" value="MBW8185117.1"/>
    <property type="molecule type" value="Genomic_DNA"/>
</dbReference>
<dbReference type="Proteomes" id="UP001195963">
    <property type="component" value="Unassembled WGS sequence"/>
</dbReference>
<protein>
    <recommendedName>
        <fullName evidence="3">Cthe-2314-like HEPN domain-containing protein</fullName>
    </recommendedName>
</protein>
<proteinExistence type="predicted"/>
<keyword evidence="2" id="KW-1185">Reference proteome</keyword>
<evidence type="ECO:0000313" key="1">
    <source>
        <dbReference type="EMBL" id="MBW8185117.1"/>
    </source>
</evidence>
<evidence type="ECO:0000313" key="2">
    <source>
        <dbReference type="Proteomes" id="UP001195963"/>
    </source>
</evidence>
<name>A0ABS7E613_9GAMM</name>
<organism evidence="1 2">
    <name type="scientific">Shewanella nanhaiensis</name>
    <dbReference type="NCBI Taxonomy" id="2864872"/>
    <lineage>
        <taxon>Bacteria</taxon>
        <taxon>Pseudomonadati</taxon>
        <taxon>Pseudomonadota</taxon>
        <taxon>Gammaproteobacteria</taxon>
        <taxon>Alteromonadales</taxon>
        <taxon>Shewanellaceae</taxon>
        <taxon>Shewanella</taxon>
    </lineage>
</organism>
<gene>
    <name evidence="1" type="ORF">K0625_15760</name>
</gene>
<reference evidence="1 2" key="1">
    <citation type="submission" date="2021-07" db="EMBL/GenBank/DDBJ databases">
        <title>Shewanella sp. nov, isolated from SCS.</title>
        <authorList>
            <person name="Cao W.R."/>
        </authorList>
    </citation>
    <scope>NUCLEOTIDE SEQUENCE [LARGE SCALE GENOMIC DNA]</scope>
    <source>
        <strain evidence="1 2">NR704-98</strain>
    </source>
</reference>